<keyword evidence="8" id="KW-1185">Reference proteome</keyword>
<dbReference type="PANTHER" id="PTHR30346:SF9">
    <property type="entry name" value="LYSR FAMILY TRANSCRIPTIONAL REGULATOR"/>
    <property type="match status" value="1"/>
</dbReference>
<dbReference type="GO" id="GO:0003677">
    <property type="term" value="F:DNA binding"/>
    <property type="evidence" value="ECO:0007669"/>
    <property type="project" value="UniProtKB-KW"/>
</dbReference>
<dbReference type="PANTHER" id="PTHR30346">
    <property type="entry name" value="TRANSCRIPTIONAL DUAL REGULATOR HCAR-RELATED"/>
    <property type="match status" value="1"/>
</dbReference>
<dbReference type="PROSITE" id="PS50931">
    <property type="entry name" value="HTH_LYSR"/>
    <property type="match status" value="1"/>
</dbReference>
<evidence type="ECO:0000256" key="4">
    <source>
        <dbReference type="ARBA" id="ARBA00023163"/>
    </source>
</evidence>
<dbReference type="FunFam" id="1.10.10.10:FF:000001">
    <property type="entry name" value="LysR family transcriptional regulator"/>
    <property type="match status" value="1"/>
</dbReference>
<name>A0A3N0IWG8_9ACTN</name>
<comment type="similarity">
    <text evidence="1">Belongs to the LysR transcriptional regulatory family.</text>
</comment>
<sequence>MNLSQVRYFKKLAEVQHYTRAAKELFISQPTLSNSISQLERELGIPLFERENRAVRLTRYGEEFYAYASQALQLLDKGVAIAHEHAGSLSGTIEIGTVYSIQGDYLPALMSAYRAACGTAVTTNVSQGLTLPLVEDLERDRYEVVFAAHVPGKPKLTFVPVFEQRLVAIMHRRHPLAAADEVTFDDVHAAERLLSYPPQTPVGCEVARLLERHGIALAGPFYHDEITLASMVESTQGAVGLALDTIGLAPFADIAVKPLAGVDDAFHAINLVYKTSAFKTRALESFIAFARAFVWKPR</sequence>
<reference evidence="6 8" key="1">
    <citation type="journal article" date="2018" name="Elife">
        <title>Discovery and characterization of a prevalent human gut bacterial enzyme sufficient for the inactivation of a family of plant toxins.</title>
        <authorList>
            <person name="Koppel N."/>
            <person name="Bisanz J.E."/>
            <person name="Pandelia M.E."/>
            <person name="Turnbaugh P.J."/>
            <person name="Balskus E.P."/>
        </authorList>
    </citation>
    <scope>NUCLEOTIDE SEQUENCE [LARGE SCALE GENOMIC DNA]</scope>
    <source>
        <strain evidence="6 8">DSM 16107</strain>
    </source>
</reference>
<gene>
    <name evidence="6" type="ORF">C1876_09405</name>
    <name evidence="7" type="ORF">DMP09_10155</name>
</gene>
<dbReference type="InterPro" id="IPR000847">
    <property type="entry name" value="LysR_HTH_N"/>
</dbReference>
<keyword evidence="3" id="KW-0238">DNA-binding</keyword>
<evidence type="ECO:0000313" key="7">
    <source>
        <dbReference type="EMBL" id="RNM41333.1"/>
    </source>
</evidence>
<comment type="caution">
    <text evidence="7">The sequence shown here is derived from an EMBL/GenBank/DDBJ whole genome shotgun (WGS) entry which is preliminary data.</text>
</comment>
<reference evidence="9" key="2">
    <citation type="submission" date="2018-05" db="EMBL/GenBank/DDBJ databases">
        <title>Genome Sequencing of selected type strains of the family Eggerthellaceae.</title>
        <authorList>
            <person name="Danylec N."/>
            <person name="Stoll D.A."/>
            <person name="Doetsch A."/>
            <person name="Huch M."/>
        </authorList>
    </citation>
    <scope>NUCLEOTIDE SEQUENCE [LARGE SCALE GENOMIC DNA]</scope>
    <source>
        <strain evidence="9">DSM 16107</strain>
    </source>
</reference>
<reference evidence="7" key="3">
    <citation type="journal article" date="2019" name="Microbiol. Resour. Announc.">
        <title>Draft Genome Sequences of Type Strains of Gordonibacter faecihominis, Paraeggerthella hongkongensis, Parvibacter caecicola,Slackia equolifaciens, Slackia faecicanis, and Slackia isoflavoniconvertens.</title>
        <authorList>
            <person name="Danylec N."/>
            <person name="Stoll D.A."/>
            <person name="Dotsch A."/>
            <person name="Huch M."/>
        </authorList>
    </citation>
    <scope>NUCLEOTIDE SEQUENCE</scope>
    <source>
        <strain evidence="7">DSM 16107</strain>
    </source>
</reference>
<dbReference type="PRINTS" id="PR00039">
    <property type="entry name" value="HTHLYSR"/>
</dbReference>
<accession>A0A3N0IWG8</accession>
<keyword evidence="2" id="KW-0805">Transcription regulation</keyword>
<organism evidence="7 9">
    <name type="scientific">Eggerthella sinensis</name>
    <dbReference type="NCBI Taxonomy" id="242230"/>
    <lineage>
        <taxon>Bacteria</taxon>
        <taxon>Bacillati</taxon>
        <taxon>Actinomycetota</taxon>
        <taxon>Coriobacteriia</taxon>
        <taxon>Eggerthellales</taxon>
        <taxon>Eggerthellaceae</taxon>
        <taxon>Eggerthella</taxon>
    </lineage>
</organism>
<dbReference type="OrthoDB" id="3181812at2"/>
<evidence type="ECO:0000256" key="2">
    <source>
        <dbReference type="ARBA" id="ARBA00023015"/>
    </source>
</evidence>
<dbReference type="AlphaFoldDB" id="A0A3N0IWG8"/>
<dbReference type="InterPro" id="IPR036388">
    <property type="entry name" value="WH-like_DNA-bd_sf"/>
</dbReference>
<dbReference type="GO" id="GO:0003700">
    <property type="term" value="F:DNA-binding transcription factor activity"/>
    <property type="evidence" value="ECO:0007669"/>
    <property type="project" value="InterPro"/>
</dbReference>
<dbReference type="Pfam" id="PF03466">
    <property type="entry name" value="LysR_substrate"/>
    <property type="match status" value="1"/>
</dbReference>
<dbReference type="InterPro" id="IPR005119">
    <property type="entry name" value="LysR_subst-bd"/>
</dbReference>
<evidence type="ECO:0000313" key="6">
    <source>
        <dbReference type="EMBL" id="RDB68659.1"/>
    </source>
</evidence>
<evidence type="ECO:0000256" key="3">
    <source>
        <dbReference type="ARBA" id="ARBA00023125"/>
    </source>
</evidence>
<dbReference type="SUPFAM" id="SSF46785">
    <property type="entry name" value="Winged helix' DNA-binding domain"/>
    <property type="match status" value="1"/>
</dbReference>
<evidence type="ECO:0000259" key="5">
    <source>
        <dbReference type="PROSITE" id="PS50931"/>
    </source>
</evidence>
<dbReference type="Proteomes" id="UP000270112">
    <property type="component" value="Unassembled WGS sequence"/>
</dbReference>
<proteinExistence type="inferred from homology"/>
<evidence type="ECO:0000313" key="9">
    <source>
        <dbReference type="Proteomes" id="UP000270112"/>
    </source>
</evidence>
<dbReference type="Proteomes" id="UP000253817">
    <property type="component" value="Unassembled WGS sequence"/>
</dbReference>
<dbReference type="InterPro" id="IPR036390">
    <property type="entry name" value="WH_DNA-bd_sf"/>
</dbReference>
<keyword evidence="4" id="KW-0804">Transcription</keyword>
<dbReference type="Pfam" id="PF00126">
    <property type="entry name" value="HTH_1"/>
    <property type="match status" value="1"/>
</dbReference>
<dbReference type="SUPFAM" id="SSF53850">
    <property type="entry name" value="Periplasmic binding protein-like II"/>
    <property type="match status" value="1"/>
</dbReference>
<evidence type="ECO:0000313" key="8">
    <source>
        <dbReference type="Proteomes" id="UP000253817"/>
    </source>
</evidence>
<dbReference type="RefSeq" id="WP_114546469.1">
    <property type="nucleotide sequence ID" value="NZ_PPTT01000014.1"/>
</dbReference>
<dbReference type="EMBL" id="QICC01000040">
    <property type="protein sequence ID" value="RNM41333.1"/>
    <property type="molecule type" value="Genomic_DNA"/>
</dbReference>
<protein>
    <submittedName>
        <fullName evidence="7">LysR family transcriptional regulator</fullName>
    </submittedName>
</protein>
<dbReference type="GO" id="GO:0032993">
    <property type="term" value="C:protein-DNA complex"/>
    <property type="evidence" value="ECO:0007669"/>
    <property type="project" value="TreeGrafter"/>
</dbReference>
<dbReference type="Gene3D" id="3.40.190.290">
    <property type="match status" value="1"/>
</dbReference>
<evidence type="ECO:0000256" key="1">
    <source>
        <dbReference type="ARBA" id="ARBA00009437"/>
    </source>
</evidence>
<feature type="domain" description="HTH lysR-type" evidence="5">
    <location>
        <begin position="1"/>
        <end position="58"/>
    </location>
</feature>
<dbReference type="Gene3D" id="1.10.10.10">
    <property type="entry name" value="Winged helix-like DNA-binding domain superfamily/Winged helix DNA-binding domain"/>
    <property type="match status" value="1"/>
</dbReference>
<dbReference type="EMBL" id="PPTT01000014">
    <property type="protein sequence ID" value="RDB68659.1"/>
    <property type="molecule type" value="Genomic_DNA"/>
</dbReference>